<feature type="compositionally biased region" description="Low complexity" evidence="9">
    <location>
        <begin position="7"/>
        <end position="25"/>
    </location>
</feature>
<evidence type="ECO:0000256" key="2">
    <source>
        <dbReference type="ARBA" id="ARBA00006602"/>
    </source>
</evidence>
<dbReference type="InterPro" id="IPR051472">
    <property type="entry name" value="T3SS_Stator/FliH"/>
</dbReference>
<keyword evidence="6" id="KW-0653">Protein transport</keyword>
<dbReference type="GO" id="GO:0005829">
    <property type="term" value="C:cytosol"/>
    <property type="evidence" value="ECO:0007669"/>
    <property type="project" value="TreeGrafter"/>
</dbReference>
<keyword evidence="11" id="KW-0969">Cilium</keyword>
<keyword evidence="5" id="KW-1005">Bacterial flagellum biogenesis</keyword>
<evidence type="ECO:0000256" key="4">
    <source>
        <dbReference type="ARBA" id="ARBA00022448"/>
    </source>
</evidence>
<evidence type="ECO:0000256" key="6">
    <source>
        <dbReference type="ARBA" id="ARBA00022927"/>
    </source>
</evidence>
<dbReference type="GO" id="GO:0015031">
    <property type="term" value="P:protein transport"/>
    <property type="evidence" value="ECO:0007669"/>
    <property type="project" value="UniProtKB-KW"/>
</dbReference>
<feature type="coiled-coil region" evidence="8">
    <location>
        <begin position="93"/>
        <end position="177"/>
    </location>
</feature>
<keyword evidence="11" id="KW-0282">Flagellum</keyword>
<dbReference type="AlphaFoldDB" id="A0A7W5H723"/>
<dbReference type="InterPro" id="IPR018035">
    <property type="entry name" value="Flagellar_FliH/T3SS_HrpE"/>
</dbReference>
<dbReference type="Pfam" id="PF02108">
    <property type="entry name" value="FliH"/>
    <property type="match status" value="1"/>
</dbReference>
<keyword evidence="7" id="KW-1006">Bacterial flagellum protein export</keyword>
<evidence type="ECO:0000256" key="3">
    <source>
        <dbReference type="ARBA" id="ARBA00016507"/>
    </source>
</evidence>
<keyword evidence="11" id="KW-0966">Cell projection</keyword>
<protein>
    <recommendedName>
        <fullName evidence="3">Flagellar assembly protein FliH</fullName>
    </recommendedName>
</protein>
<dbReference type="PANTHER" id="PTHR34982:SF1">
    <property type="entry name" value="FLAGELLAR ASSEMBLY PROTEIN FLIH"/>
    <property type="match status" value="1"/>
</dbReference>
<comment type="similarity">
    <text evidence="2">Belongs to the FliH family.</text>
</comment>
<gene>
    <name evidence="11" type="ORF">FHS27_003841</name>
</gene>
<organism evidence="11 12">
    <name type="scientific">Aporhodopirellula rubra</name>
    <dbReference type="NCBI Taxonomy" id="980271"/>
    <lineage>
        <taxon>Bacteria</taxon>
        <taxon>Pseudomonadati</taxon>
        <taxon>Planctomycetota</taxon>
        <taxon>Planctomycetia</taxon>
        <taxon>Pirellulales</taxon>
        <taxon>Pirellulaceae</taxon>
        <taxon>Aporhodopirellula</taxon>
    </lineage>
</organism>
<evidence type="ECO:0000313" key="12">
    <source>
        <dbReference type="Proteomes" id="UP000536179"/>
    </source>
</evidence>
<accession>A0A7W5H723</accession>
<proteinExistence type="inferred from homology"/>
<dbReference type="EMBL" id="JACHXU010000013">
    <property type="protein sequence ID" value="MBB3208014.1"/>
    <property type="molecule type" value="Genomic_DNA"/>
</dbReference>
<feature type="domain" description="Flagellar assembly protein FliH/Type III secretion system HrpE" evidence="10">
    <location>
        <begin position="228"/>
        <end position="309"/>
    </location>
</feature>
<comment type="caution">
    <text evidence="11">The sequence shown here is derived from an EMBL/GenBank/DDBJ whole genome shotgun (WGS) entry which is preliminary data.</text>
</comment>
<sequence>MATIVKSDSASAPTTPAAEHSTPATGVSVPAGRSRRVIKTVSVAPDAPSTSKASDSLAPAGTAGVSGRISGATIGKHEAGKTGLAEFNLSDLADEGRKQIQRCQQQVDAMLAEATKQAEELRKQARVQGHSDGTQAAIKDIEQRVNREAEAKAKNQVQSLHQAVEQMKRQYDDWMRQYAEVLTTTAIAAAERLTRSQLVLPNAEDGYAVTESPKASNDNENGDEPAEHLLVRWAREALHSTRSASRLTLAVHPDTLAQLGKALDELLANPDLPEQSMVIPDETLKVGDVIVRQDGGEISAGLDAQLNRLREELL</sequence>
<evidence type="ECO:0000256" key="7">
    <source>
        <dbReference type="ARBA" id="ARBA00023225"/>
    </source>
</evidence>
<evidence type="ECO:0000256" key="1">
    <source>
        <dbReference type="ARBA" id="ARBA00003041"/>
    </source>
</evidence>
<evidence type="ECO:0000313" key="11">
    <source>
        <dbReference type="EMBL" id="MBB3208014.1"/>
    </source>
</evidence>
<name>A0A7W5H723_9BACT</name>
<evidence type="ECO:0000256" key="8">
    <source>
        <dbReference type="SAM" id="Coils"/>
    </source>
</evidence>
<evidence type="ECO:0000256" key="9">
    <source>
        <dbReference type="SAM" id="MobiDB-lite"/>
    </source>
</evidence>
<keyword evidence="8" id="KW-0175">Coiled coil</keyword>
<dbReference type="Proteomes" id="UP000536179">
    <property type="component" value="Unassembled WGS sequence"/>
</dbReference>
<comment type="function">
    <text evidence="1">Needed for flagellar regrowth and assembly.</text>
</comment>
<dbReference type="RefSeq" id="WP_184306262.1">
    <property type="nucleotide sequence ID" value="NZ_JACHXU010000013.1"/>
</dbReference>
<keyword evidence="12" id="KW-1185">Reference proteome</keyword>
<reference evidence="11 12" key="1">
    <citation type="submission" date="2020-08" db="EMBL/GenBank/DDBJ databases">
        <title>Genomic Encyclopedia of Type Strains, Phase III (KMG-III): the genomes of soil and plant-associated and newly described type strains.</title>
        <authorList>
            <person name="Whitman W."/>
        </authorList>
    </citation>
    <scope>NUCLEOTIDE SEQUENCE [LARGE SCALE GENOMIC DNA]</scope>
    <source>
        <strain evidence="11 12">CECT 8075</strain>
    </source>
</reference>
<keyword evidence="4" id="KW-0813">Transport</keyword>
<evidence type="ECO:0000259" key="10">
    <source>
        <dbReference type="Pfam" id="PF02108"/>
    </source>
</evidence>
<feature type="region of interest" description="Disordered" evidence="9">
    <location>
        <begin position="1"/>
        <end position="69"/>
    </location>
</feature>
<evidence type="ECO:0000256" key="5">
    <source>
        <dbReference type="ARBA" id="ARBA00022795"/>
    </source>
</evidence>
<dbReference type="PANTHER" id="PTHR34982">
    <property type="entry name" value="YOP PROTEINS TRANSLOCATION PROTEIN L"/>
    <property type="match status" value="1"/>
</dbReference>